<proteinExistence type="inferred from homology"/>
<evidence type="ECO:0000256" key="2">
    <source>
        <dbReference type="SAM" id="MobiDB-lite"/>
    </source>
</evidence>
<reference evidence="4" key="1">
    <citation type="submission" date="2022-07" db="EMBL/GenBank/DDBJ databases">
        <title>Phylogenomic reconstructions and comparative analyses of Kickxellomycotina fungi.</title>
        <authorList>
            <person name="Reynolds N.K."/>
            <person name="Stajich J.E."/>
            <person name="Barry K."/>
            <person name="Grigoriev I.V."/>
            <person name="Crous P."/>
            <person name="Smith M.E."/>
        </authorList>
    </citation>
    <scope>NUCLEOTIDE SEQUENCE</scope>
    <source>
        <strain evidence="4">RSA 861</strain>
    </source>
</reference>
<dbReference type="PANTHER" id="PTHR22997">
    <property type="entry name" value="PIH1 DOMAIN-CONTAINING PROTEIN 1"/>
    <property type="match status" value="1"/>
</dbReference>
<dbReference type="OrthoDB" id="5135119at2759"/>
<dbReference type="InterPro" id="IPR050734">
    <property type="entry name" value="PIH1/Kintoun_subfamily"/>
</dbReference>
<dbReference type="GO" id="GO:0006364">
    <property type="term" value="P:rRNA processing"/>
    <property type="evidence" value="ECO:0007669"/>
    <property type="project" value="TreeGrafter"/>
</dbReference>
<dbReference type="PANTHER" id="PTHR22997:SF0">
    <property type="entry name" value="PIH1 DOMAIN-CONTAINING PROTEIN 1"/>
    <property type="match status" value="1"/>
</dbReference>
<dbReference type="AlphaFoldDB" id="A0A9W8ALG1"/>
<dbReference type="GO" id="GO:1990904">
    <property type="term" value="C:ribonucleoprotein complex"/>
    <property type="evidence" value="ECO:0007669"/>
    <property type="project" value="TreeGrafter"/>
</dbReference>
<comment type="similarity">
    <text evidence="1">Belongs to the PIH1 family.</text>
</comment>
<dbReference type="GO" id="GO:0097255">
    <property type="term" value="C:R2TP complex"/>
    <property type="evidence" value="ECO:0007669"/>
    <property type="project" value="TreeGrafter"/>
</dbReference>
<gene>
    <name evidence="4" type="ORF">IWQ60_000544</name>
</gene>
<comment type="caution">
    <text evidence="4">The sequence shown here is derived from an EMBL/GenBank/DDBJ whole genome shotgun (WGS) entry which is preliminary data.</text>
</comment>
<evidence type="ECO:0000259" key="3">
    <source>
        <dbReference type="Pfam" id="PF08190"/>
    </source>
</evidence>
<dbReference type="GO" id="GO:0005737">
    <property type="term" value="C:cytoplasm"/>
    <property type="evidence" value="ECO:0007669"/>
    <property type="project" value="TreeGrafter"/>
</dbReference>
<protein>
    <recommendedName>
        <fullName evidence="3">PIH1 N-terminal domain-containing protein</fullName>
    </recommendedName>
</protein>
<dbReference type="Pfam" id="PF08190">
    <property type="entry name" value="PIH1"/>
    <property type="match status" value="1"/>
</dbReference>
<evidence type="ECO:0000313" key="4">
    <source>
        <dbReference type="EMBL" id="KAJ1930139.1"/>
    </source>
</evidence>
<feature type="domain" description="PIH1 N-terminal" evidence="3">
    <location>
        <begin position="90"/>
        <end position="196"/>
    </location>
</feature>
<sequence>MSSALTNLLRLNDDPSVRGGRPSGAQAVGLQATPGFAFTVTNEHEVNLLPTSTRSSTAAVLTPQTPLQTRSTSPRADIYETGRLQQRFPQGLKVYINVTSSGRMPPPSTDSETEIQKAIHADVSTVYQVPVYLGPPVDIQDPNNESRPAVVLDTIIHPRPLDRAMKDPDFRLYIIELCIEWVEERTQMQLSRRPLQTHTIDLPAPRPIEELGVGTSRPKSPASPTAVRVTPRTRYRRDNLCVLVVDLSQYKPDPKHIAVEVGPEQVVVKPGTARDLTFRHGLAGFKQYRVIYVKETRHLHCILTK</sequence>
<organism evidence="4 5">
    <name type="scientific">Tieghemiomyces parasiticus</name>
    <dbReference type="NCBI Taxonomy" id="78921"/>
    <lineage>
        <taxon>Eukaryota</taxon>
        <taxon>Fungi</taxon>
        <taxon>Fungi incertae sedis</taxon>
        <taxon>Zoopagomycota</taxon>
        <taxon>Kickxellomycotina</taxon>
        <taxon>Dimargaritomycetes</taxon>
        <taxon>Dimargaritales</taxon>
        <taxon>Dimargaritaceae</taxon>
        <taxon>Tieghemiomyces</taxon>
    </lineage>
</organism>
<dbReference type="EMBL" id="JANBPT010000014">
    <property type="protein sequence ID" value="KAJ1930139.1"/>
    <property type="molecule type" value="Genomic_DNA"/>
</dbReference>
<feature type="region of interest" description="Disordered" evidence="2">
    <location>
        <begin position="1"/>
        <end position="26"/>
    </location>
</feature>
<dbReference type="InterPro" id="IPR012981">
    <property type="entry name" value="PIH1_N"/>
</dbReference>
<dbReference type="Proteomes" id="UP001150569">
    <property type="component" value="Unassembled WGS sequence"/>
</dbReference>
<evidence type="ECO:0000313" key="5">
    <source>
        <dbReference type="Proteomes" id="UP001150569"/>
    </source>
</evidence>
<keyword evidence="5" id="KW-1185">Reference proteome</keyword>
<accession>A0A9W8ALG1</accession>
<name>A0A9W8ALG1_9FUNG</name>
<dbReference type="GO" id="GO:0000492">
    <property type="term" value="P:box C/D snoRNP assembly"/>
    <property type="evidence" value="ECO:0007669"/>
    <property type="project" value="TreeGrafter"/>
</dbReference>
<evidence type="ECO:0000256" key="1">
    <source>
        <dbReference type="ARBA" id="ARBA00008511"/>
    </source>
</evidence>